<reference evidence="1" key="1">
    <citation type="submission" date="2014-09" db="EMBL/GenBank/DDBJ databases">
        <authorList>
            <person name="Magalhaes I.L.F."/>
            <person name="Oliveira U."/>
            <person name="Santos F.R."/>
            <person name="Vidigal T.H.D.A."/>
            <person name="Brescovit A.D."/>
            <person name="Santos A.J."/>
        </authorList>
    </citation>
    <scope>NUCLEOTIDE SEQUENCE</scope>
    <source>
        <tissue evidence="1">Shoot tissue taken approximately 20 cm above the soil surface</tissue>
    </source>
</reference>
<dbReference type="AlphaFoldDB" id="A0A0A8YV63"/>
<protein>
    <submittedName>
        <fullName evidence="1">Uncharacterized protein</fullName>
    </submittedName>
</protein>
<name>A0A0A8YV63_ARUDO</name>
<accession>A0A0A8YV63</accession>
<proteinExistence type="predicted"/>
<reference evidence="1" key="2">
    <citation type="journal article" date="2015" name="Data Brief">
        <title>Shoot transcriptome of the giant reed, Arundo donax.</title>
        <authorList>
            <person name="Barrero R.A."/>
            <person name="Guerrero F.D."/>
            <person name="Moolhuijzen P."/>
            <person name="Goolsby J.A."/>
            <person name="Tidwell J."/>
            <person name="Bellgard S.E."/>
            <person name="Bellgard M.I."/>
        </authorList>
    </citation>
    <scope>NUCLEOTIDE SEQUENCE</scope>
    <source>
        <tissue evidence="1">Shoot tissue taken approximately 20 cm above the soil surface</tissue>
    </source>
</reference>
<dbReference type="EMBL" id="GBRH01268592">
    <property type="protein sequence ID" value="JAD29303.1"/>
    <property type="molecule type" value="Transcribed_RNA"/>
</dbReference>
<evidence type="ECO:0000313" key="1">
    <source>
        <dbReference type="EMBL" id="JAD29303.1"/>
    </source>
</evidence>
<organism evidence="1">
    <name type="scientific">Arundo donax</name>
    <name type="common">Giant reed</name>
    <name type="synonym">Donax arundinaceus</name>
    <dbReference type="NCBI Taxonomy" id="35708"/>
    <lineage>
        <taxon>Eukaryota</taxon>
        <taxon>Viridiplantae</taxon>
        <taxon>Streptophyta</taxon>
        <taxon>Embryophyta</taxon>
        <taxon>Tracheophyta</taxon>
        <taxon>Spermatophyta</taxon>
        <taxon>Magnoliopsida</taxon>
        <taxon>Liliopsida</taxon>
        <taxon>Poales</taxon>
        <taxon>Poaceae</taxon>
        <taxon>PACMAD clade</taxon>
        <taxon>Arundinoideae</taxon>
        <taxon>Arundineae</taxon>
        <taxon>Arundo</taxon>
    </lineage>
</organism>
<sequence length="32" mass="3732">MLGEWGSRLVPNERLRQATQAIRQGRRVTPRV</sequence>